<dbReference type="GO" id="GO:0046914">
    <property type="term" value="F:transition metal ion binding"/>
    <property type="evidence" value="ECO:0007669"/>
    <property type="project" value="InterPro"/>
</dbReference>
<name>A0A444L632_METS7</name>
<feature type="domain" description="Ferrous iron transporter FeoA-like" evidence="3">
    <location>
        <begin position="72"/>
        <end position="144"/>
    </location>
</feature>
<dbReference type="Gene3D" id="2.30.30.90">
    <property type="match status" value="1"/>
</dbReference>
<proteinExistence type="predicted"/>
<evidence type="ECO:0000259" key="3">
    <source>
        <dbReference type="SMART" id="SM00899"/>
    </source>
</evidence>
<gene>
    <name evidence="4" type="ORF">Metus_0998</name>
</gene>
<dbReference type="PANTHER" id="PTHR43151">
    <property type="entry name" value="FEOA FAMILY PROTEIN"/>
    <property type="match status" value="1"/>
</dbReference>
<dbReference type="InterPro" id="IPR053184">
    <property type="entry name" value="FeoA-like"/>
</dbReference>
<dbReference type="EMBL" id="RXGA01000003">
    <property type="protein sequence ID" value="RWX73024.1"/>
    <property type="molecule type" value="Genomic_DNA"/>
</dbReference>
<accession>A0A444L632</accession>
<dbReference type="InterPro" id="IPR038157">
    <property type="entry name" value="FeoA_core_dom"/>
</dbReference>
<dbReference type="InterPro" id="IPR008988">
    <property type="entry name" value="Transcriptional_repressor_C"/>
</dbReference>
<dbReference type="Pfam" id="PF04023">
    <property type="entry name" value="FeoA"/>
    <property type="match status" value="1"/>
</dbReference>
<evidence type="ECO:0000313" key="4">
    <source>
        <dbReference type="EMBL" id="RWX73024.1"/>
    </source>
</evidence>
<protein>
    <recommendedName>
        <fullName evidence="3">Ferrous iron transporter FeoA-like domain-containing protein</fullName>
    </recommendedName>
</protein>
<dbReference type="Proteomes" id="UP000288215">
    <property type="component" value="Unassembled WGS sequence"/>
</dbReference>
<organism evidence="4 5">
    <name type="scientific">Methanosuratincola subterraneus</name>
    <dbReference type="NCBI Taxonomy" id="2593994"/>
    <lineage>
        <taxon>Archaea</taxon>
        <taxon>Thermoproteota</taxon>
        <taxon>Methanosuratincolia</taxon>
        <taxon>Candidatus Methanomethylicales</taxon>
        <taxon>Candidatus Methanomethylicaceae</taxon>
        <taxon>Candidatus Methanosuratincola (ex Vanwonterghem et al. 2016)</taxon>
    </lineage>
</organism>
<evidence type="ECO:0000256" key="2">
    <source>
        <dbReference type="SAM" id="MobiDB-lite"/>
    </source>
</evidence>
<dbReference type="InterPro" id="IPR007167">
    <property type="entry name" value="Fe-transptr_FeoA-like"/>
</dbReference>
<comment type="caution">
    <text evidence="4">The sequence shown here is derived from an EMBL/GenBank/DDBJ whole genome shotgun (WGS) entry which is preliminary data.</text>
</comment>
<dbReference type="PANTHER" id="PTHR43151:SF1">
    <property type="entry name" value="SSR2333 PROTEIN"/>
    <property type="match status" value="1"/>
</dbReference>
<dbReference type="AlphaFoldDB" id="A0A444L632"/>
<evidence type="ECO:0000256" key="1">
    <source>
        <dbReference type="ARBA" id="ARBA00023004"/>
    </source>
</evidence>
<feature type="region of interest" description="Disordered" evidence="2">
    <location>
        <begin position="24"/>
        <end position="48"/>
    </location>
</feature>
<keyword evidence="1" id="KW-0408">Iron</keyword>
<reference evidence="4 5" key="1">
    <citation type="submission" date="2018-12" db="EMBL/GenBank/DDBJ databases">
        <title>The complete genome of the methanogenic archaea of the candidate phylum Verstraetearchaeota, obtained from the metagenome of underground thermal water.</title>
        <authorList>
            <person name="Kadnikov V.V."/>
            <person name="Mardanov A.V."/>
            <person name="Beletsky A.V."/>
            <person name="Karnachuk O.V."/>
            <person name="Ravin N.V."/>
        </authorList>
    </citation>
    <scope>NUCLEOTIDE SEQUENCE [LARGE SCALE GENOMIC DNA]</scope>
    <source>
        <strain evidence="4">Ch88</strain>
    </source>
</reference>
<evidence type="ECO:0000313" key="5">
    <source>
        <dbReference type="Proteomes" id="UP000288215"/>
    </source>
</evidence>
<sequence length="145" mass="15721">MFSIICGAMSFLFGRKPNGLSMNKDGGSRCSAASSGPEAKESSDDGEEHDLGIINEYYRLSKRRRYSLEELLPLSALEEGQKGKIVLAVGGRKLISRLCDLGLIPETEVKVLKKGLMEGPIILEIRSCELAIGRGIASKVLVKPL</sequence>
<dbReference type="SMART" id="SM00899">
    <property type="entry name" value="FeoA"/>
    <property type="match status" value="1"/>
</dbReference>
<dbReference type="SUPFAM" id="SSF50037">
    <property type="entry name" value="C-terminal domain of transcriptional repressors"/>
    <property type="match status" value="1"/>
</dbReference>